<organism evidence="2 3">
    <name type="scientific">Flavobacterium nakdongensis</name>
    <dbReference type="NCBI Taxonomy" id="3073563"/>
    <lineage>
        <taxon>Bacteria</taxon>
        <taxon>Pseudomonadati</taxon>
        <taxon>Bacteroidota</taxon>
        <taxon>Flavobacteriia</taxon>
        <taxon>Flavobacteriales</taxon>
        <taxon>Flavobacteriaceae</taxon>
        <taxon>Flavobacterium</taxon>
    </lineage>
</organism>
<dbReference type="RefSeq" id="WP_309531942.1">
    <property type="nucleotide sequence ID" value="NZ_CP133721.1"/>
</dbReference>
<proteinExistence type="predicted"/>
<name>A0ABY9R8K2_9FLAO</name>
<gene>
    <name evidence="2" type="ORF">RF683_08900</name>
</gene>
<sequence length="315" mass="35724">MIKKACFILLFFITSQYTQAQIVKTALPDTTASRWEKVNKVGLDFTQIAFVNWSAGGNNSISGLIKGHFIRAYKYNNMKWNNELLMRYGLNKQENQDVRKTDDAFLLNSTIGYRKDSISNWFYGGKFTFQTQFSNGYSYPNVEKAISKLFAPAYVFVGIGAEYARKDLGFTLYLSPLTQKTTIVLDKRLSNEGAFGVAKAIYDTNGTLLRSGGKSRTELGTLISGQFKREIAKNMVLDTRATLYTDYLNKFGNIDIDWFSNIEMTVNKYVKANVGLHVMYDDDIKSKKEENGIQVTRGPRIQLKQIIGVGVLYTF</sequence>
<dbReference type="Pfam" id="PF11276">
    <property type="entry name" value="DUF3078"/>
    <property type="match status" value="1"/>
</dbReference>
<keyword evidence="3" id="KW-1185">Reference proteome</keyword>
<feature type="signal peptide" evidence="1">
    <location>
        <begin position="1"/>
        <end position="20"/>
    </location>
</feature>
<evidence type="ECO:0000313" key="2">
    <source>
        <dbReference type="EMBL" id="WMW77601.1"/>
    </source>
</evidence>
<dbReference type="Proteomes" id="UP001180481">
    <property type="component" value="Chromosome"/>
</dbReference>
<dbReference type="EMBL" id="CP133721">
    <property type="protein sequence ID" value="WMW77601.1"/>
    <property type="molecule type" value="Genomic_DNA"/>
</dbReference>
<evidence type="ECO:0000256" key="1">
    <source>
        <dbReference type="SAM" id="SignalP"/>
    </source>
</evidence>
<keyword evidence="1" id="KW-0732">Signal</keyword>
<dbReference type="InterPro" id="IPR021428">
    <property type="entry name" value="DUF3078"/>
</dbReference>
<protein>
    <submittedName>
        <fullName evidence="2">DUF3078 domain-containing protein</fullName>
    </submittedName>
</protein>
<evidence type="ECO:0000313" key="3">
    <source>
        <dbReference type="Proteomes" id="UP001180481"/>
    </source>
</evidence>
<accession>A0ABY9R8K2</accession>
<feature type="chain" id="PRO_5046566568" evidence="1">
    <location>
        <begin position="21"/>
        <end position="315"/>
    </location>
</feature>
<reference evidence="2" key="1">
    <citation type="submission" date="2023-09" db="EMBL/GenBank/DDBJ databases">
        <title>Flavobacterium sp. 20NA77.7 isolated from freshwater.</title>
        <authorList>
            <person name="Le V."/>
            <person name="Ko S.-R."/>
            <person name="Ahn C.-Y."/>
            <person name="Oh H.-M."/>
        </authorList>
    </citation>
    <scope>NUCLEOTIDE SEQUENCE</scope>
    <source>
        <strain evidence="2">20NA77.7</strain>
    </source>
</reference>